<dbReference type="KEGG" id="eus:EUTSA_v10022950mg"/>
<dbReference type="Proteomes" id="UP000030689">
    <property type="component" value="Unassembled WGS sequence"/>
</dbReference>
<dbReference type="Gramene" id="ESQ50897">
    <property type="protein sequence ID" value="ESQ50897"/>
    <property type="gene ID" value="EUTSA_v10022950mg"/>
</dbReference>
<name>V4M786_EUTSA</name>
<dbReference type="AlphaFoldDB" id="V4M786"/>
<accession>V4M786</accession>
<gene>
    <name evidence="1" type="ORF">EUTSA_v10022950mg</name>
</gene>
<sequence>MRVGEITELEAHNVGFVLSSLCFPRENFTIKENKTIGGEKRRLYLPKRQSLPISSSKSLKFLLRIHFSVGYLHNP</sequence>
<keyword evidence="2" id="KW-1185">Reference proteome</keyword>
<protein>
    <submittedName>
        <fullName evidence="1">Uncharacterized protein</fullName>
    </submittedName>
</protein>
<evidence type="ECO:0000313" key="1">
    <source>
        <dbReference type="EMBL" id="ESQ50897.1"/>
    </source>
</evidence>
<dbReference type="EMBL" id="KI517392">
    <property type="protein sequence ID" value="ESQ50897.1"/>
    <property type="molecule type" value="Genomic_DNA"/>
</dbReference>
<reference evidence="1 2" key="1">
    <citation type="journal article" date="2013" name="Front. Plant Sci.">
        <title>The Reference Genome of the Halophytic Plant Eutrema salsugineum.</title>
        <authorList>
            <person name="Yang R."/>
            <person name="Jarvis D.E."/>
            <person name="Chen H."/>
            <person name="Beilstein M.A."/>
            <person name="Grimwood J."/>
            <person name="Jenkins J."/>
            <person name="Shu S."/>
            <person name="Prochnik S."/>
            <person name="Xin M."/>
            <person name="Ma C."/>
            <person name="Schmutz J."/>
            <person name="Wing R.A."/>
            <person name="Mitchell-Olds T."/>
            <person name="Schumaker K.S."/>
            <person name="Wang X."/>
        </authorList>
    </citation>
    <scope>NUCLEOTIDE SEQUENCE [LARGE SCALE GENOMIC DNA]</scope>
</reference>
<evidence type="ECO:0000313" key="2">
    <source>
        <dbReference type="Proteomes" id="UP000030689"/>
    </source>
</evidence>
<proteinExistence type="predicted"/>
<organism evidence="1 2">
    <name type="scientific">Eutrema salsugineum</name>
    <name type="common">Saltwater cress</name>
    <name type="synonym">Sisymbrium salsugineum</name>
    <dbReference type="NCBI Taxonomy" id="72664"/>
    <lineage>
        <taxon>Eukaryota</taxon>
        <taxon>Viridiplantae</taxon>
        <taxon>Streptophyta</taxon>
        <taxon>Embryophyta</taxon>
        <taxon>Tracheophyta</taxon>
        <taxon>Spermatophyta</taxon>
        <taxon>Magnoliopsida</taxon>
        <taxon>eudicotyledons</taxon>
        <taxon>Gunneridae</taxon>
        <taxon>Pentapetalae</taxon>
        <taxon>rosids</taxon>
        <taxon>malvids</taxon>
        <taxon>Brassicales</taxon>
        <taxon>Brassicaceae</taxon>
        <taxon>Eutremeae</taxon>
        <taxon>Eutrema</taxon>
    </lineage>
</organism>